<evidence type="ECO:0000256" key="6">
    <source>
        <dbReference type="ARBA" id="ARBA00023157"/>
    </source>
</evidence>
<evidence type="ECO:0000256" key="8">
    <source>
        <dbReference type="SAM" id="Phobius"/>
    </source>
</evidence>
<dbReference type="EMBL" id="JAGSGB010000002">
    <property type="protein sequence ID" value="MBZ6378419.1"/>
    <property type="molecule type" value="Genomic_DNA"/>
</dbReference>
<sequence length="227" mass="23563">MSLRRIASIPLLAPLLGTCLLAPAAASLIPVASYDMLNGGSGTYNYWDDSYDGAGSRTTDYAALTGGTGQLTDGIIASAPYSVVEPAAGPGPYVGWRYNVFGGPYIYPVITFSFAGDYSFDQAVIHFDDADGQGGVDHIQRVDVAQRGVQSFGDPAGSGPTSIGVDLTGLSGNVVSLQLVGADQWQFVSEIEFFGSSLAVPAPGALGLVGLGTFAAASLRRRRSWRA</sequence>
<feature type="transmembrane region" description="Helical" evidence="8">
    <location>
        <begin position="198"/>
        <end position="219"/>
    </location>
</feature>
<keyword evidence="5 8" id="KW-0472">Membrane</keyword>
<keyword evidence="12" id="KW-1185">Reference proteome</keyword>
<organism evidence="11 12">
    <name type="scientific">Pacificimonas aurantium</name>
    <dbReference type="NCBI Taxonomy" id="1250540"/>
    <lineage>
        <taxon>Bacteria</taxon>
        <taxon>Pseudomonadati</taxon>
        <taxon>Pseudomonadota</taxon>
        <taxon>Alphaproteobacteria</taxon>
        <taxon>Sphingomonadales</taxon>
        <taxon>Sphingosinicellaceae</taxon>
        <taxon>Pacificimonas</taxon>
    </lineage>
</organism>
<comment type="caution">
    <text evidence="11">The sequence shown here is derived from an EMBL/GenBank/DDBJ whole genome shotgun (WGS) entry which is preliminary data.</text>
</comment>
<evidence type="ECO:0000256" key="7">
    <source>
        <dbReference type="ARBA" id="ARBA00023180"/>
    </source>
</evidence>
<evidence type="ECO:0000313" key="11">
    <source>
        <dbReference type="EMBL" id="MBZ6378419.1"/>
    </source>
</evidence>
<dbReference type="Proteomes" id="UP000824621">
    <property type="component" value="Unassembled WGS sequence"/>
</dbReference>
<gene>
    <name evidence="11" type="ORF">KCN53_07200</name>
</gene>
<keyword evidence="4 8" id="KW-1133">Transmembrane helix</keyword>
<evidence type="ECO:0000256" key="1">
    <source>
        <dbReference type="ARBA" id="ARBA00004479"/>
    </source>
</evidence>
<evidence type="ECO:0000256" key="5">
    <source>
        <dbReference type="ARBA" id="ARBA00023136"/>
    </source>
</evidence>
<dbReference type="RefSeq" id="WP_172406264.1">
    <property type="nucleotide sequence ID" value="NZ_JAGSGB010000002.1"/>
</dbReference>
<protein>
    <submittedName>
        <fullName evidence="11">PEP-CTERM sorting domain-containing protein</fullName>
    </submittedName>
</protein>
<dbReference type="Pfam" id="PF21114">
    <property type="entry name" value="DDR1-2_DS-like"/>
    <property type="match status" value="1"/>
</dbReference>
<feature type="domain" description="Discoidin" evidence="10">
    <location>
        <begin position="32"/>
        <end position="193"/>
    </location>
</feature>
<feature type="chain" id="PRO_5046426608" evidence="9">
    <location>
        <begin position="25"/>
        <end position="227"/>
    </location>
</feature>
<evidence type="ECO:0000256" key="9">
    <source>
        <dbReference type="SAM" id="SignalP"/>
    </source>
</evidence>
<evidence type="ECO:0000256" key="2">
    <source>
        <dbReference type="ARBA" id="ARBA00022692"/>
    </source>
</evidence>
<feature type="signal peptide" evidence="9">
    <location>
        <begin position="1"/>
        <end position="24"/>
    </location>
</feature>
<accession>A0ABS7WJ52</accession>
<dbReference type="NCBIfam" id="TIGR02595">
    <property type="entry name" value="PEP_CTERM"/>
    <property type="match status" value="1"/>
</dbReference>
<evidence type="ECO:0000313" key="12">
    <source>
        <dbReference type="Proteomes" id="UP000824621"/>
    </source>
</evidence>
<keyword evidence="3 9" id="KW-0732">Signal</keyword>
<keyword evidence="7" id="KW-0325">Glycoprotein</keyword>
<evidence type="ECO:0000256" key="4">
    <source>
        <dbReference type="ARBA" id="ARBA00022989"/>
    </source>
</evidence>
<reference evidence="11 12" key="1">
    <citation type="submission" date="2021-04" db="EMBL/GenBank/DDBJ databases">
        <authorList>
            <person name="Pira H."/>
            <person name="Risdian C."/>
            <person name="Wink J."/>
        </authorList>
    </citation>
    <scope>NUCLEOTIDE SEQUENCE [LARGE SCALE GENOMIC DNA]</scope>
    <source>
        <strain evidence="11 12">DSM 107782</strain>
    </source>
</reference>
<name>A0ABS7WJ52_9SPHN</name>
<comment type="subcellular location">
    <subcellularLocation>
        <location evidence="1">Membrane</location>
        <topology evidence="1">Single-pass type I membrane protein</topology>
    </subcellularLocation>
</comment>
<evidence type="ECO:0000259" key="10">
    <source>
        <dbReference type="Pfam" id="PF21114"/>
    </source>
</evidence>
<evidence type="ECO:0000256" key="3">
    <source>
        <dbReference type="ARBA" id="ARBA00022729"/>
    </source>
</evidence>
<dbReference type="InterPro" id="IPR048525">
    <property type="entry name" value="DDR1-2_DS-like"/>
</dbReference>
<dbReference type="InterPro" id="IPR013424">
    <property type="entry name" value="Ice-binding_C"/>
</dbReference>
<keyword evidence="6" id="KW-1015">Disulfide bond</keyword>
<dbReference type="Gene3D" id="2.60.120.1190">
    <property type="match status" value="1"/>
</dbReference>
<proteinExistence type="predicted"/>
<keyword evidence="2 8" id="KW-0812">Transmembrane</keyword>